<sequence length="66" mass="7016">MLNKFGNSLAASAVASTGGPSSTLCLRDSLHTSPARPAVFNRSSRNSRPIGSQSVLLPPDYTCYCW</sequence>
<proteinExistence type="predicted"/>
<dbReference type="Proteomes" id="UP001221898">
    <property type="component" value="Unassembled WGS sequence"/>
</dbReference>
<protein>
    <submittedName>
        <fullName evidence="1">Uncharacterized protein</fullName>
    </submittedName>
</protein>
<evidence type="ECO:0000313" key="2">
    <source>
        <dbReference type="Proteomes" id="UP001221898"/>
    </source>
</evidence>
<gene>
    <name evidence="1" type="ORF">AAFF_G00389460</name>
</gene>
<evidence type="ECO:0000313" key="1">
    <source>
        <dbReference type="EMBL" id="KAJ8400989.1"/>
    </source>
</evidence>
<reference evidence="1" key="1">
    <citation type="journal article" date="2023" name="Science">
        <title>Genome structures resolve the early diversification of teleost fishes.</title>
        <authorList>
            <person name="Parey E."/>
            <person name="Louis A."/>
            <person name="Montfort J."/>
            <person name="Bouchez O."/>
            <person name="Roques C."/>
            <person name="Iampietro C."/>
            <person name="Lluch J."/>
            <person name="Castinel A."/>
            <person name="Donnadieu C."/>
            <person name="Desvignes T."/>
            <person name="Floi Bucao C."/>
            <person name="Jouanno E."/>
            <person name="Wen M."/>
            <person name="Mejri S."/>
            <person name="Dirks R."/>
            <person name="Jansen H."/>
            <person name="Henkel C."/>
            <person name="Chen W.J."/>
            <person name="Zahm M."/>
            <person name="Cabau C."/>
            <person name="Klopp C."/>
            <person name="Thompson A.W."/>
            <person name="Robinson-Rechavi M."/>
            <person name="Braasch I."/>
            <person name="Lecointre G."/>
            <person name="Bobe J."/>
            <person name="Postlethwait J.H."/>
            <person name="Berthelot C."/>
            <person name="Roest Crollius H."/>
            <person name="Guiguen Y."/>
        </authorList>
    </citation>
    <scope>NUCLEOTIDE SEQUENCE</scope>
    <source>
        <strain evidence="1">NC1722</strain>
    </source>
</reference>
<dbReference type="AlphaFoldDB" id="A0AAD7SEA0"/>
<comment type="caution">
    <text evidence="1">The sequence shown here is derived from an EMBL/GenBank/DDBJ whole genome shotgun (WGS) entry which is preliminary data.</text>
</comment>
<organism evidence="1 2">
    <name type="scientific">Aldrovandia affinis</name>
    <dbReference type="NCBI Taxonomy" id="143900"/>
    <lineage>
        <taxon>Eukaryota</taxon>
        <taxon>Metazoa</taxon>
        <taxon>Chordata</taxon>
        <taxon>Craniata</taxon>
        <taxon>Vertebrata</taxon>
        <taxon>Euteleostomi</taxon>
        <taxon>Actinopterygii</taxon>
        <taxon>Neopterygii</taxon>
        <taxon>Teleostei</taxon>
        <taxon>Notacanthiformes</taxon>
        <taxon>Halosauridae</taxon>
        <taxon>Aldrovandia</taxon>
    </lineage>
</organism>
<dbReference type="EMBL" id="JAINUG010000073">
    <property type="protein sequence ID" value="KAJ8400989.1"/>
    <property type="molecule type" value="Genomic_DNA"/>
</dbReference>
<name>A0AAD7SEA0_9TELE</name>
<accession>A0AAD7SEA0</accession>
<keyword evidence="2" id="KW-1185">Reference proteome</keyword>